<proteinExistence type="predicted"/>
<dbReference type="NCBIfam" id="NF038029">
    <property type="entry name" value="LP_plasma"/>
    <property type="match status" value="1"/>
</dbReference>
<accession>A0A1B3SLX3</accession>
<dbReference type="InterPro" id="IPR054816">
    <property type="entry name" value="Lipoprotein_mollicutes-type_CS"/>
</dbReference>
<name>A0A1B3SLX3_9MOLU</name>
<dbReference type="EMBL" id="CP017015">
    <property type="protein sequence ID" value="AOG60941.1"/>
    <property type="molecule type" value="Genomic_DNA"/>
</dbReference>
<evidence type="ECO:0008006" key="3">
    <source>
        <dbReference type="Google" id="ProtNLM"/>
    </source>
</evidence>
<dbReference type="KEGG" id="shj:SHELI_v1c09940"/>
<dbReference type="STRING" id="216938.SHELI_v1c09940"/>
<protein>
    <recommendedName>
        <fullName evidence="3">Lipoprotein</fullName>
    </recommendedName>
</protein>
<keyword evidence="2" id="KW-1185">Reference proteome</keyword>
<reference evidence="1 2" key="1">
    <citation type="submission" date="2016-08" db="EMBL/GenBank/DDBJ databases">
        <title>Complete genome sequence of Spiroplasma helicoides TABS-2 (DSM 22551).</title>
        <authorList>
            <person name="Shen W.-Y."/>
            <person name="Lo W.-S."/>
            <person name="Lai Y.-C."/>
            <person name="Kuo C.-H."/>
        </authorList>
    </citation>
    <scope>NUCLEOTIDE SEQUENCE [LARGE SCALE GENOMIC DNA]</scope>
    <source>
        <strain evidence="1 2">TABS-2</strain>
    </source>
</reference>
<evidence type="ECO:0000313" key="2">
    <source>
        <dbReference type="Proteomes" id="UP000094378"/>
    </source>
</evidence>
<dbReference type="NCBIfam" id="NF045726">
    <property type="entry name" value="XXplasma_LP"/>
    <property type="match status" value="1"/>
</dbReference>
<sequence length="30" mass="3151">MKKLLSLLAATGLVASSSSVAVACNKKSWW</sequence>
<evidence type="ECO:0000313" key="1">
    <source>
        <dbReference type="EMBL" id="AOG60941.1"/>
    </source>
</evidence>
<gene>
    <name evidence="1" type="ORF">SHELI_v1c09940</name>
</gene>
<organism evidence="1 2">
    <name type="scientific">Spiroplasma helicoides</name>
    <dbReference type="NCBI Taxonomy" id="216938"/>
    <lineage>
        <taxon>Bacteria</taxon>
        <taxon>Bacillati</taxon>
        <taxon>Mycoplasmatota</taxon>
        <taxon>Mollicutes</taxon>
        <taxon>Entomoplasmatales</taxon>
        <taxon>Spiroplasmataceae</taxon>
        <taxon>Spiroplasma</taxon>
    </lineage>
</organism>
<dbReference type="PROSITE" id="PS51257">
    <property type="entry name" value="PROKAR_LIPOPROTEIN"/>
    <property type="match status" value="1"/>
</dbReference>
<dbReference type="Proteomes" id="UP000094378">
    <property type="component" value="Chromosome"/>
</dbReference>
<dbReference type="AlphaFoldDB" id="A0A1B3SLX3"/>
<dbReference type="RefSeq" id="WP_198146094.1">
    <property type="nucleotide sequence ID" value="NZ_CP017015.1"/>
</dbReference>